<dbReference type="SUPFAM" id="SSF56112">
    <property type="entry name" value="Protein kinase-like (PK-like)"/>
    <property type="match status" value="1"/>
</dbReference>
<dbReference type="InterPro" id="IPR051678">
    <property type="entry name" value="AGP_Transferase"/>
</dbReference>
<keyword evidence="3 7" id="KW-0547">Nucleotide-binding</keyword>
<keyword evidence="5 7" id="KW-0067">ATP-binding</keyword>
<dbReference type="Gene3D" id="3.90.1200.10">
    <property type="match status" value="1"/>
</dbReference>
<evidence type="ECO:0000313" key="9">
    <source>
        <dbReference type="EMBL" id="MFC3997470.1"/>
    </source>
</evidence>
<dbReference type="Proteomes" id="UP001595847">
    <property type="component" value="Unassembled WGS sequence"/>
</dbReference>
<dbReference type="NCBIfam" id="NF033068">
    <property type="entry name" value="APH_3p"/>
    <property type="match status" value="1"/>
</dbReference>
<keyword evidence="4 7" id="KW-0418">Kinase</keyword>
<keyword evidence="10" id="KW-1185">Reference proteome</keyword>
<evidence type="ECO:0000259" key="8">
    <source>
        <dbReference type="Pfam" id="PF01636"/>
    </source>
</evidence>
<protein>
    <submittedName>
        <fullName evidence="9">APH(3') family aminoglycoside O-phosphotransferase</fullName>
    </submittedName>
</protein>
<evidence type="ECO:0000256" key="2">
    <source>
        <dbReference type="ARBA" id="ARBA00022679"/>
    </source>
</evidence>
<dbReference type="InterPro" id="IPR011009">
    <property type="entry name" value="Kinase-like_dom_sf"/>
</dbReference>
<comment type="similarity">
    <text evidence="1 7">Belongs to the aminoglycoside phosphotransferase family.</text>
</comment>
<evidence type="ECO:0000313" key="10">
    <source>
        <dbReference type="Proteomes" id="UP001595847"/>
    </source>
</evidence>
<proteinExistence type="inferred from homology"/>
<name>A0ABV8FS55_9ACTN</name>
<evidence type="ECO:0000256" key="5">
    <source>
        <dbReference type="ARBA" id="ARBA00022840"/>
    </source>
</evidence>
<dbReference type="Gene3D" id="3.30.200.20">
    <property type="entry name" value="Phosphorylase Kinase, domain 1"/>
    <property type="match status" value="1"/>
</dbReference>
<accession>A0ABV8FS55</accession>
<dbReference type="InterPro" id="IPR002575">
    <property type="entry name" value="Aminoglycoside_PTrfase"/>
</dbReference>
<evidence type="ECO:0000256" key="1">
    <source>
        <dbReference type="ARBA" id="ARBA00006219"/>
    </source>
</evidence>
<dbReference type="EMBL" id="JBHSBH010000010">
    <property type="protein sequence ID" value="MFC3997470.1"/>
    <property type="molecule type" value="Genomic_DNA"/>
</dbReference>
<keyword evidence="2 7" id="KW-0808">Transferase</keyword>
<organism evidence="9 10">
    <name type="scientific">Nocardiopsis sediminis</name>
    <dbReference type="NCBI Taxonomy" id="1778267"/>
    <lineage>
        <taxon>Bacteria</taxon>
        <taxon>Bacillati</taxon>
        <taxon>Actinomycetota</taxon>
        <taxon>Actinomycetes</taxon>
        <taxon>Streptosporangiales</taxon>
        <taxon>Nocardiopsidaceae</taxon>
        <taxon>Nocardiopsis</taxon>
    </lineage>
</organism>
<dbReference type="InterPro" id="IPR024165">
    <property type="entry name" value="Kan/Strep_kinase"/>
</dbReference>
<evidence type="ECO:0000256" key="6">
    <source>
        <dbReference type="ARBA" id="ARBA00023251"/>
    </source>
</evidence>
<dbReference type="PIRSF" id="PIRSF000706">
    <property type="entry name" value="Kanamycin_kin"/>
    <property type="match status" value="1"/>
</dbReference>
<gene>
    <name evidence="9" type="ORF">ACFOVU_16175</name>
</gene>
<dbReference type="CDD" id="cd05150">
    <property type="entry name" value="APH"/>
    <property type="match status" value="1"/>
</dbReference>
<comment type="caution">
    <text evidence="9">The sequence shown here is derived from an EMBL/GenBank/DDBJ whole genome shotgun (WGS) entry which is preliminary data.</text>
</comment>
<sequence length="262" mass="28782">MDSVVRRLRRRFLLSDWTPVTSGASGARVWRLEGRRRLYVKVDPDPAVLRAEAERSAWLAKVGIGAPGTVEIGERDGVGWLVTTAVPGRPLDEPWPAHLRAPAVAAFARFTRHLHDLPVEECPFDCGLDVTVPQARANVAAGRVDAGDFDDERLGRSPEDVLGELERSVPAAEDRVVCHGDLCLPNVLVDPATLEWTGVVDTGRLGVADRHMDLALACRSLSDAGLNEQYGPPFARAFLHHYGDQAADPARMAFYRLLDEFF</sequence>
<reference evidence="10" key="1">
    <citation type="journal article" date="2019" name="Int. J. Syst. Evol. Microbiol.">
        <title>The Global Catalogue of Microorganisms (GCM) 10K type strain sequencing project: providing services to taxonomists for standard genome sequencing and annotation.</title>
        <authorList>
            <consortium name="The Broad Institute Genomics Platform"/>
            <consortium name="The Broad Institute Genome Sequencing Center for Infectious Disease"/>
            <person name="Wu L."/>
            <person name="Ma J."/>
        </authorList>
    </citation>
    <scope>NUCLEOTIDE SEQUENCE [LARGE SCALE GENOMIC DNA]</scope>
    <source>
        <strain evidence="10">TBRC 1826</strain>
    </source>
</reference>
<dbReference type="PANTHER" id="PTHR21310">
    <property type="entry name" value="AMINOGLYCOSIDE PHOSPHOTRANSFERASE-RELATED-RELATED"/>
    <property type="match status" value="1"/>
</dbReference>
<keyword evidence="6 7" id="KW-0046">Antibiotic resistance</keyword>
<evidence type="ECO:0000256" key="4">
    <source>
        <dbReference type="ARBA" id="ARBA00022777"/>
    </source>
</evidence>
<evidence type="ECO:0000256" key="3">
    <source>
        <dbReference type="ARBA" id="ARBA00022741"/>
    </source>
</evidence>
<evidence type="ECO:0000256" key="7">
    <source>
        <dbReference type="PIRNR" id="PIRNR000706"/>
    </source>
</evidence>
<dbReference type="PANTHER" id="PTHR21310:SF41">
    <property type="entry name" value="3'-PHOSPHOTRANSFERASE, PUTATIVE-RELATED"/>
    <property type="match status" value="1"/>
</dbReference>
<dbReference type="RefSeq" id="WP_378534899.1">
    <property type="nucleotide sequence ID" value="NZ_JBHSBH010000010.1"/>
</dbReference>
<feature type="domain" description="Aminoglycoside phosphotransferase" evidence="8">
    <location>
        <begin position="16"/>
        <end position="255"/>
    </location>
</feature>
<dbReference type="Pfam" id="PF01636">
    <property type="entry name" value="APH"/>
    <property type="match status" value="1"/>
</dbReference>